<protein>
    <recommendedName>
        <fullName evidence="6">SURF1-like protein</fullName>
    </recommendedName>
</protein>
<dbReference type="RefSeq" id="WP_214158901.1">
    <property type="nucleotide sequence ID" value="NZ_JAHBAY010000012.1"/>
</dbReference>
<comment type="caution">
    <text evidence="6">Lacks conserved residue(s) required for the propagation of feature annotation.</text>
</comment>
<comment type="subcellular location">
    <subcellularLocation>
        <location evidence="6">Cell membrane</location>
        <topology evidence="6">Multi-pass membrane protein</topology>
    </subcellularLocation>
    <subcellularLocation>
        <location evidence="1">Membrane</location>
    </subcellularLocation>
</comment>
<evidence type="ECO:0000256" key="2">
    <source>
        <dbReference type="ARBA" id="ARBA00007165"/>
    </source>
</evidence>
<evidence type="ECO:0000256" key="1">
    <source>
        <dbReference type="ARBA" id="ARBA00004370"/>
    </source>
</evidence>
<dbReference type="PANTHER" id="PTHR23427">
    <property type="entry name" value="SURFEIT LOCUS PROTEIN"/>
    <property type="match status" value="1"/>
</dbReference>
<reference evidence="8 9" key="1">
    <citation type="submission" date="2021-05" db="EMBL/GenBank/DDBJ databases">
        <title>Kineosporia and Streptomyces sp. nov. two new marine actinobacteria isolated from Coral.</title>
        <authorList>
            <person name="Buangrab K."/>
            <person name="Sutthacheep M."/>
            <person name="Yeemin T."/>
            <person name="Harunari E."/>
            <person name="Igarashi Y."/>
            <person name="Kanchanasin P."/>
            <person name="Tanasupawat S."/>
            <person name="Phongsopitanun W."/>
        </authorList>
    </citation>
    <scope>NUCLEOTIDE SEQUENCE [LARGE SCALE GENOMIC DNA]</scope>
    <source>
        <strain evidence="8 9">J2-2</strain>
    </source>
</reference>
<dbReference type="EMBL" id="JAHBAY010000012">
    <property type="protein sequence ID" value="MBT0772406.1"/>
    <property type="molecule type" value="Genomic_DNA"/>
</dbReference>
<evidence type="ECO:0000313" key="9">
    <source>
        <dbReference type="Proteomes" id="UP001197247"/>
    </source>
</evidence>
<organism evidence="8 9">
    <name type="scientific">Kineosporia corallincola</name>
    <dbReference type="NCBI Taxonomy" id="2835133"/>
    <lineage>
        <taxon>Bacteria</taxon>
        <taxon>Bacillati</taxon>
        <taxon>Actinomycetota</taxon>
        <taxon>Actinomycetes</taxon>
        <taxon>Kineosporiales</taxon>
        <taxon>Kineosporiaceae</taxon>
        <taxon>Kineosporia</taxon>
    </lineage>
</organism>
<dbReference type="PROSITE" id="PS50895">
    <property type="entry name" value="SURF1"/>
    <property type="match status" value="1"/>
</dbReference>
<keyword evidence="3 6" id="KW-0812">Transmembrane</keyword>
<proteinExistence type="inferred from homology"/>
<keyword evidence="6" id="KW-1003">Cell membrane</keyword>
<comment type="caution">
    <text evidence="8">The sequence shown here is derived from an EMBL/GenBank/DDBJ whole genome shotgun (WGS) entry which is preliminary data.</text>
</comment>
<evidence type="ECO:0000256" key="4">
    <source>
        <dbReference type="ARBA" id="ARBA00022989"/>
    </source>
</evidence>
<feature type="transmembrane region" description="Helical" evidence="6">
    <location>
        <begin position="36"/>
        <end position="54"/>
    </location>
</feature>
<dbReference type="Pfam" id="PF02104">
    <property type="entry name" value="SURF1"/>
    <property type="match status" value="1"/>
</dbReference>
<evidence type="ECO:0000313" key="8">
    <source>
        <dbReference type="EMBL" id="MBT0772406.1"/>
    </source>
</evidence>
<evidence type="ECO:0000256" key="5">
    <source>
        <dbReference type="ARBA" id="ARBA00023136"/>
    </source>
</evidence>
<dbReference type="PANTHER" id="PTHR23427:SF2">
    <property type="entry name" value="SURFEIT LOCUS PROTEIN 1"/>
    <property type="match status" value="1"/>
</dbReference>
<evidence type="ECO:0000256" key="7">
    <source>
        <dbReference type="SAM" id="MobiDB-lite"/>
    </source>
</evidence>
<keyword evidence="4 6" id="KW-1133">Transmembrane helix</keyword>
<name>A0ABS5TQG0_9ACTN</name>
<comment type="similarity">
    <text evidence="2 6">Belongs to the SURF1 family.</text>
</comment>
<accession>A0ABS5TQG0</accession>
<dbReference type="InterPro" id="IPR002994">
    <property type="entry name" value="Surf1/Shy1"/>
</dbReference>
<sequence length="306" mass="32432">MSVEAGPSVDDEQERPHRGALGTTWAALGLLRERRWAGALAGVVVLTIVFLFLGRWQLHRHEAKSARNHLIAANYDATPVPLAQILPAGATLADEQEWRQVTVTGEYLADDTVLIRNRPHDQIGQAGTVGTGGNSQNGYEVVVPLRGADGTVLFVDRGWIPAGSSDASRPDSVPAPPTGQVTVVARLRPSEPASDRTAPAGQAARLNVAALTGQTGLDAADVVGAFGALVSEDPPAADTPEAAEEPDTGLGINLSYSVQWDSFAIIAYVLFGVAMVREVRRRDEEDEDEDDGSAGAEPVITRATYR</sequence>
<dbReference type="Proteomes" id="UP001197247">
    <property type="component" value="Unassembled WGS sequence"/>
</dbReference>
<keyword evidence="9" id="KW-1185">Reference proteome</keyword>
<evidence type="ECO:0000256" key="3">
    <source>
        <dbReference type="ARBA" id="ARBA00022692"/>
    </source>
</evidence>
<keyword evidence="5 6" id="KW-0472">Membrane</keyword>
<dbReference type="CDD" id="cd06662">
    <property type="entry name" value="SURF1"/>
    <property type="match status" value="1"/>
</dbReference>
<dbReference type="InterPro" id="IPR045214">
    <property type="entry name" value="Surf1/Surf4"/>
</dbReference>
<gene>
    <name evidence="8" type="ORF">KIH74_25905</name>
</gene>
<evidence type="ECO:0000256" key="6">
    <source>
        <dbReference type="RuleBase" id="RU363076"/>
    </source>
</evidence>
<feature type="region of interest" description="Disordered" evidence="7">
    <location>
        <begin position="282"/>
        <end position="306"/>
    </location>
</feature>